<organism evidence="2 3">
    <name type="scientific">Kalanchoe fedtschenkoi</name>
    <name type="common">Lavender scallops</name>
    <name type="synonym">South American air plant</name>
    <dbReference type="NCBI Taxonomy" id="63787"/>
    <lineage>
        <taxon>Eukaryota</taxon>
        <taxon>Viridiplantae</taxon>
        <taxon>Streptophyta</taxon>
        <taxon>Embryophyta</taxon>
        <taxon>Tracheophyta</taxon>
        <taxon>Spermatophyta</taxon>
        <taxon>Magnoliopsida</taxon>
        <taxon>eudicotyledons</taxon>
        <taxon>Gunneridae</taxon>
        <taxon>Pentapetalae</taxon>
        <taxon>Saxifragales</taxon>
        <taxon>Crassulaceae</taxon>
        <taxon>Kalanchoe</taxon>
    </lineage>
</organism>
<name>A0A7N0U1J6_KALFE</name>
<dbReference type="PANTHER" id="PTHR34572:SF8">
    <property type="entry name" value="(RAPE) HYPOTHETICAL PROTEIN"/>
    <property type="match status" value="1"/>
</dbReference>
<dbReference type="EnsemblPlants" id="Kaladp0051s0004.1.v1.1">
    <property type="protein sequence ID" value="Kaladp0051s0004.1.v1.1"/>
    <property type="gene ID" value="Kaladp0051s0004.v1.1"/>
</dbReference>
<dbReference type="Gramene" id="Kaladp0051s0004.2.v1.1">
    <property type="protein sequence ID" value="Kaladp0051s0004.2.v1.1"/>
    <property type="gene ID" value="Kaladp0051s0004.v1.1"/>
</dbReference>
<feature type="region of interest" description="Disordered" evidence="1">
    <location>
        <begin position="157"/>
        <end position="181"/>
    </location>
</feature>
<protein>
    <submittedName>
        <fullName evidence="2">Uncharacterized protein</fullName>
    </submittedName>
</protein>
<feature type="region of interest" description="Disordered" evidence="1">
    <location>
        <begin position="86"/>
        <end position="105"/>
    </location>
</feature>
<evidence type="ECO:0000313" key="2">
    <source>
        <dbReference type="EnsemblPlants" id="Kaladp0051s0004.1.v1.1"/>
    </source>
</evidence>
<dbReference type="Gramene" id="Kaladp0051s0004.1.v1.1">
    <property type="protein sequence ID" value="Kaladp0051s0004.1.v1.1"/>
    <property type="gene ID" value="Kaladp0051s0004.v1.1"/>
</dbReference>
<sequence>MEGMGSSSSRLGGRSSSRYGPAPPVFNGPVRKWKKEWVHVAPRPPTHAKARKDTCRLLLCKWTPTTSSQPPRRRFRYAPVADVRKLKTDTKENKTEVETSEVPRSNAEQASMADDVYGKLEMFDASIRDTQPTLSSIFGEDDEDVRDLDLDLCMAGNAHPGKQNKKTHVDEANSGRTWLTG</sequence>
<evidence type="ECO:0000313" key="3">
    <source>
        <dbReference type="Proteomes" id="UP000594263"/>
    </source>
</evidence>
<accession>A0A7N0U1J6</accession>
<proteinExistence type="predicted"/>
<feature type="compositionally biased region" description="Basic and acidic residues" evidence="1">
    <location>
        <begin position="86"/>
        <end position="97"/>
    </location>
</feature>
<keyword evidence="3" id="KW-1185">Reference proteome</keyword>
<evidence type="ECO:0000256" key="1">
    <source>
        <dbReference type="SAM" id="MobiDB-lite"/>
    </source>
</evidence>
<feature type="region of interest" description="Disordered" evidence="1">
    <location>
        <begin position="1"/>
        <end position="28"/>
    </location>
</feature>
<reference evidence="2" key="1">
    <citation type="submission" date="2021-01" db="UniProtKB">
        <authorList>
            <consortium name="EnsemblPlants"/>
        </authorList>
    </citation>
    <scope>IDENTIFICATION</scope>
</reference>
<dbReference type="Proteomes" id="UP000594263">
    <property type="component" value="Unplaced"/>
</dbReference>
<feature type="compositionally biased region" description="Low complexity" evidence="1">
    <location>
        <begin position="1"/>
        <end position="18"/>
    </location>
</feature>
<dbReference type="PANTHER" id="PTHR34572">
    <property type="entry name" value="GOLGIN FAMILY A PROTEIN"/>
    <property type="match status" value="1"/>
</dbReference>
<dbReference type="AlphaFoldDB" id="A0A7N0U1J6"/>
<dbReference type="EnsemblPlants" id="Kaladp0051s0004.2.v1.1">
    <property type="protein sequence ID" value="Kaladp0051s0004.2.v1.1"/>
    <property type="gene ID" value="Kaladp0051s0004.v1.1"/>
</dbReference>